<keyword evidence="1" id="KW-0472">Membrane</keyword>
<organism evidence="2 3">
    <name type="scientific">Berkelbacteria bacterium GW2011_GWA2_38_9</name>
    <dbReference type="NCBI Taxonomy" id="1618334"/>
    <lineage>
        <taxon>Bacteria</taxon>
        <taxon>Candidatus Berkelbacteria</taxon>
    </lineage>
</organism>
<dbReference type="AlphaFoldDB" id="A0A0G0NVU8"/>
<evidence type="ECO:0000313" key="2">
    <source>
        <dbReference type="EMBL" id="KKQ90009.1"/>
    </source>
</evidence>
<keyword evidence="1" id="KW-1133">Transmembrane helix</keyword>
<proteinExistence type="predicted"/>
<sequence length="150" mass="16618">MSKKVIYWLVGVVIVLVVAAVGVKTDGFGLRKKSGDVAGVTASNGYTAIFLSNGQVYFGQLDEVNDSWMKLSKIYYLQVDQQKDLQPTNGDTTDPAQQPKLSLVKLGNELHGPTDEMTINTKHVIFYESLKDDGKVSESIKKYLEDQTKK</sequence>
<comment type="caution">
    <text evidence="2">The sequence shown here is derived from an EMBL/GenBank/DDBJ whole genome shotgun (WGS) entry which is preliminary data.</text>
</comment>
<evidence type="ECO:0000256" key="1">
    <source>
        <dbReference type="SAM" id="Phobius"/>
    </source>
</evidence>
<protein>
    <submittedName>
        <fullName evidence="2">Uncharacterized protein</fullName>
    </submittedName>
</protein>
<dbReference type="EMBL" id="LBVO01000015">
    <property type="protein sequence ID" value="KKQ90009.1"/>
    <property type="molecule type" value="Genomic_DNA"/>
</dbReference>
<keyword evidence="1" id="KW-0812">Transmembrane</keyword>
<evidence type="ECO:0000313" key="3">
    <source>
        <dbReference type="Proteomes" id="UP000033934"/>
    </source>
</evidence>
<dbReference type="Proteomes" id="UP000033934">
    <property type="component" value="Unassembled WGS sequence"/>
</dbReference>
<reference evidence="2 3" key="1">
    <citation type="journal article" date="2015" name="Nature">
        <title>rRNA introns, odd ribosomes, and small enigmatic genomes across a large radiation of phyla.</title>
        <authorList>
            <person name="Brown C.T."/>
            <person name="Hug L.A."/>
            <person name="Thomas B.C."/>
            <person name="Sharon I."/>
            <person name="Castelle C.J."/>
            <person name="Singh A."/>
            <person name="Wilkins M.J."/>
            <person name="Williams K.H."/>
            <person name="Banfield J.F."/>
        </authorList>
    </citation>
    <scope>NUCLEOTIDE SEQUENCE [LARGE SCALE GENOMIC DNA]</scope>
</reference>
<accession>A0A0G0NVU8</accession>
<feature type="transmembrane region" description="Helical" evidence="1">
    <location>
        <begin position="6"/>
        <end position="23"/>
    </location>
</feature>
<name>A0A0G0NVU8_9BACT</name>
<gene>
    <name evidence="2" type="ORF">UT11_C0015G0016</name>
</gene>